<dbReference type="EMBL" id="AP023322">
    <property type="protein sequence ID" value="BCI62348.1"/>
    <property type="molecule type" value="Genomic_DNA"/>
</dbReference>
<dbReference type="SUPFAM" id="SSF52218">
    <property type="entry name" value="Flavoproteins"/>
    <property type="match status" value="1"/>
</dbReference>
<dbReference type="AlphaFoldDB" id="A0A7G1HVZ4"/>
<dbReference type="GO" id="GO:0003955">
    <property type="term" value="F:NAD(P)H dehydrogenase (quinone) activity"/>
    <property type="evidence" value="ECO:0007669"/>
    <property type="project" value="TreeGrafter"/>
</dbReference>
<sequence>MEKFKVIILLAHPNIQDSQANKALIETIKEYPYVGIINLYDNPYDVEMQINMISDSKAVIFQFPLYWASAPSELKKWIDDVFTPISKTNIVKDKPLQIITTTASEYEAYRSGGRNKFTLDELLRPYEMLANHSGMKWCTPMAVYGINTPSVAINIEKGKKEYRNIIEQLIK</sequence>
<dbReference type="Gene3D" id="3.40.50.360">
    <property type="match status" value="1"/>
</dbReference>
<dbReference type="InterPro" id="IPR003680">
    <property type="entry name" value="Flavodoxin_fold"/>
</dbReference>
<accession>A0A7G1HVZ4</accession>
<dbReference type="Proteomes" id="UP000594042">
    <property type="component" value="Chromosome"/>
</dbReference>
<evidence type="ECO:0000259" key="2">
    <source>
        <dbReference type="Pfam" id="PF02525"/>
    </source>
</evidence>
<evidence type="ECO:0000313" key="4">
    <source>
        <dbReference type="Proteomes" id="UP000594042"/>
    </source>
</evidence>
<evidence type="ECO:0000313" key="3">
    <source>
        <dbReference type="EMBL" id="BCI62348.1"/>
    </source>
</evidence>
<evidence type="ECO:0000256" key="1">
    <source>
        <dbReference type="ARBA" id="ARBA00023002"/>
    </source>
</evidence>
<name>A0A7G1HVZ4_9BACT</name>
<organism evidence="3 4">
    <name type="scientific">Coprobacter secundus subsp. similis</name>
    <dbReference type="NCBI Taxonomy" id="2751153"/>
    <lineage>
        <taxon>Bacteria</taxon>
        <taxon>Pseudomonadati</taxon>
        <taxon>Bacteroidota</taxon>
        <taxon>Bacteroidia</taxon>
        <taxon>Bacteroidales</taxon>
        <taxon>Barnesiellaceae</taxon>
        <taxon>Coprobacter</taxon>
    </lineage>
</organism>
<keyword evidence="1" id="KW-0560">Oxidoreductase</keyword>
<dbReference type="GO" id="GO:0009055">
    <property type="term" value="F:electron transfer activity"/>
    <property type="evidence" value="ECO:0007669"/>
    <property type="project" value="TreeGrafter"/>
</dbReference>
<dbReference type="Pfam" id="PF02525">
    <property type="entry name" value="Flavodoxin_2"/>
    <property type="match status" value="1"/>
</dbReference>
<dbReference type="RefSeq" id="WP_021930327.1">
    <property type="nucleotide sequence ID" value="NZ_AP023322.1"/>
</dbReference>
<feature type="domain" description="Flavodoxin-like fold" evidence="2">
    <location>
        <begin position="5"/>
        <end position="164"/>
    </location>
</feature>
<dbReference type="PANTHER" id="PTHR47307">
    <property type="entry name" value="GLUTATHIONE-REGULATED POTASSIUM-EFFLUX SYSTEM ANCILLARY PROTEIN KEFG"/>
    <property type="match status" value="1"/>
</dbReference>
<dbReference type="PANTHER" id="PTHR47307:SF1">
    <property type="entry name" value="GLUTATHIONE-REGULATED POTASSIUM-EFFLUX SYSTEM ANCILLARY PROTEIN KEFG"/>
    <property type="match status" value="1"/>
</dbReference>
<dbReference type="KEGG" id="copr:Cop2CBH44_07010"/>
<dbReference type="InterPro" id="IPR029039">
    <property type="entry name" value="Flavoprotein-like_sf"/>
</dbReference>
<keyword evidence="4" id="KW-1185">Reference proteome</keyword>
<reference evidence="4" key="1">
    <citation type="submission" date="2020-07" db="EMBL/GenBank/DDBJ databases">
        <title>Complete genome sequencing of Coprobacter sp. strain 2CBH44.</title>
        <authorList>
            <person name="Sakamoto M."/>
            <person name="Murakami T."/>
            <person name="Mori H."/>
        </authorList>
    </citation>
    <scope>NUCLEOTIDE SEQUENCE [LARGE SCALE GENOMIC DNA]</scope>
    <source>
        <strain evidence="4">2CBH44</strain>
    </source>
</reference>
<dbReference type="InterPro" id="IPR046980">
    <property type="entry name" value="KefG/KefF"/>
</dbReference>
<protein>
    <submittedName>
        <fullName evidence="3">NADP oxidoreductase</fullName>
    </submittedName>
</protein>
<gene>
    <name evidence="3" type="ORF">Cop2CBH44_07010</name>
</gene>
<dbReference type="GO" id="GO:0010181">
    <property type="term" value="F:FMN binding"/>
    <property type="evidence" value="ECO:0007669"/>
    <property type="project" value="TreeGrafter"/>
</dbReference>
<proteinExistence type="predicted"/>